<dbReference type="EMBL" id="JAGSXH010000003">
    <property type="protein sequence ID" value="MBS2961774.1"/>
    <property type="molecule type" value="Genomic_DNA"/>
</dbReference>
<dbReference type="InterPro" id="IPR050925">
    <property type="entry name" value="Rhomboid_protease_S54"/>
</dbReference>
<dbReference type="RefSeq" id="WP_211463753.1">
    <property type="nucleotide sequence ID" value="NZ_JAGSXH010000003.1"/>
</dbReference>
<sequence length="224" mass="23866">MSISGGSLEASRTDRLKAQSASMLAELRVAAEITVFVVALMWLVQAFNVADGYRLDAEYGIVSRSVSSLPHIITAPFLHLGLQHIESNTPPLALLTFLAALGGIKRFLYAVALIIVLGGLGTWMVSSSNTVTVGASGLIFGLLGYVVVRGLFARSLLRAAWQIAVGAAVFVYYQWTLVLLYPSSTVNAMHISWQGHLCGLIAGVLAAVLAWRRGGRLDDEPGPA</sequence>
<comment type="subcellular location">
    <subcellularLocation>
        <location evidence="1">Membrane</location>
        <topology evidence="1">Multi-pass membrane protein</topology>
    </subcellularLocation>
</comment>
<feature type="domain" description="Peptidase S54 rhomboid" evidence="6">
    <location>
        <begin position="71"/>
        <end position="212"/>
    </location>
</feature>
<accession>A0A8J7WLN9</accession>
<keyword evidence="2 5" id="KW-0812">Transmembrane</keyword>
<dbReference type="InterPro" id="IPR035952">
    <property type="entry name" value="Rhomboid-like_sf"/>
</dbReference>
<feature type="transmembrane region" description="Helical" evidence="5">
    <location>
        <begin position="193"/>
        <end position="211"/>
    </location>
</feature>
<reference evidence="7" key="1">
    <citation type="submission" date="2021-04" db="EMBL/GenBank/DDBJ databases">
        <title>Genome based classification of Actinospica acidithermotolerans sp. nov., an actinobacterium isolated from an Indonesian hot spring.</title>
        <authorList>
            <person name="Kusuma A.B."/>
            <person name="Putra K.E."/>
            <person name="Nafisah S."/>
            <person name="Loh J."/>
            <person name="Nouioui I."/>
            <person name="Goodfellow M."/>
        </authorList>
    </citation>
    <scope>NUCLEOTIDE SEQUENCE</scope>
    <source>
        <strain evidence="7">DSM 45618</strain>
    </source>
</reference>
<evidence type="ECO:0000313" key="8">
    <source>
        <dbReference type="Proteomes" id="UP000677913"/>
    </source>
</evidence>
<dbReference type="EC" id="3.4.21.105" evidence="7"/>
<dbReference type="PANTHER" id="PTHR43731:SF9">
    <property type="entry name" value="SLR1461 PROTEIN"/>
    <property type="match status" value="1"/>
</dbReference>
<keyword evidence="3 5" id="KW-1133">Transmembrane helix</keyword>
<comment type="caution">
    <text evidence="7">The sequence shown here is derived from an EMBL/GenBank/DDBJ whole genome shotgun (WGS) entry which is preliminary data.</text>
</comment>
<evidence type="ECO:0000313" key="7">
    <source>
        <dbReference type="EMBL" id="MBS2961774.1"/>
    </source>
</evidence>
<feature type="transmembrane region" description="Helical" evidence="5">
    <location>
        <begin position="159"/>
        <end position="181"/>
    </location>
</feature>
<dbReference type="Pfam" id="PF01694">
    <property type="entry name" value="Rhomboid"/>
    <property type="match status" value="1"/>
</dbReference>
<dbReference type="Gene3D" id="1.20.1540.10">
    <property type="entry name" value="Rhomboid-like"/>
    <property type="match status" value="1"/>
</dbReference>
<name>A0A8J7WLN9_9ACTN</name>
<organism evidence="7 8">
    <name type="scientific">Actinocrinis puniceicyclus</name>
    <dbReference type="NCBI Taxonomy" id="977794"/>
    <lineage>
        <taxon>Bacteria</taxon>
        <taxon>Bacillati</taxon>
        <taxon>Actinomycetota</taxon>
        <taxon>Actinomycetes</taxon>
        <taxon>Catenulisporales</taxon>
        <taxon>Actinospicaceae</taxon>
        <taxon>Actinocrinis</taxon>
    </lineage>
</organism>
<feature type="transmembrane region" description="Helical" evidence="5">
    <location>
        <begin position="29"/>
        <end position="50"/>
    </location>
</feature>
<gene>
    <name evidence="7" type="ORF">KGA66_01850</name>
</gene>
<evidence type="ECO:0000256" key="2">
    <source>
        <dbReference type="ARBA" id="ARBA00022692"/>
    </source>
</evidence>
<evidence type="ECO:0000256" key="3">
    <source>
        <dbReference type="ARBA" id="ARBA00022989"/>
    </source>
</evidence>
<dbReference type="GO" id="GO:0006508">
    <property type="term" value="P:proteolysis"/>
    <property type="evidence" value="ECO:0007669"/>
    <property type="project" value="UniProtKB-KW"/>
</dbReference>
<evidence type="ECO:0000256" key="1">
    <source>
        <dbReference type="ARBA" id="ARBA00004141"/>
    </source>
</evidence>
<feature type="transmembrane region" description="Helical" evidence="5">
    <location>
        <begin position="107"/>
        <end position="125"/>
    </location>
</feature>
<proteinExistence type="predicted"/>
<feature type="transmembrane region" description="Helical" evidence="5">
    <location>
        <begin position="131"/>
        <end position="152"/>
    </location>
</feature>
<dbReference type="InterPro" id="IPR022764">
    <property type="entry name" value="Peptidase_S54_rhomboid_dom"/>
</dbReference>
<keyword evidence="7" id="KW-0645">Protease</keyword>
<dbReference type="AlphaFoldDB" id="A0A8J7WLN9"/>
<keyword evidence="4 5" id="KW-0472">Membrane</keyword>
<evidence type="ECO:0000259" key="6">
    <source>
        <dbReference type="Pfam" id="PF01694"/>
    </source>
</evidence>
<evidence type="ECO:0000256" key="5">
    <source>
        <dbReference type="SAM" id="Phobius"/>
    </source>
</evidence>
<keyword evidence="7" id="KW-0378">Hydrolase</keyword>
<protein>
    <submittedName>
        <fullName evidence="7">Rhomboid family intramembrane serine protease</fullName>
        <ecNumber evidence="7">3.4.21.105</ecNumber>
    </submittedName>
</protein>
<keyword evidence="8" id="KW-1185">Reference proteome</keyword>
<dbReference type="Proteomes" id="UP000677913">
    <property type="component" value="Unassembled WGS sequence"/>
</dbReference>
<evidence type="ECO:0000256" key="4">
    <source>
        <dbReference type="ARBA" id="ARBA00023136"/>
    </source>
</evidence>
<dbReference type="PANTHER" id="PTHR43731">
    <property type="entry name" value="RHOMBOID PROTEASE"/>
    <property type="match status" value="1"/>
</dbReference>
<dbReference type="SUPFAM" id="SSF144091">
    <property type="entry name" value="Rhomboid-like"/>
    <property type="match status" value="1"/>
</dbReference>
<dbReference type="GO" id="GO:0004252">
    <property type="term" value="F:serine-type endopeptidase activity"/>
    <property type="evidence" value="ECO:0007669"/>
    <property type="project" value="InterPro"/>
</dbReference>
<dbReference type="GO" id="GO:0016020">
    <property type="term" value="C:membrane"/>
    <property type="evidence" value="ECO:0007669"/>
    <property type="project" value="UniProtKB-SubCell"/>
</dbReference>